<organism evidence="1 2">
    <name type="scientific">Phocaeicola dorei</name>
    <dbReference type="NCBI Taxonomy" id="357276"/>
    <lineage>
        <taxon>Bacteria</taxon>
        <taxon>Pseudomonadati</taxon>
        <taxon>Bacteroidota</taxon>
        <taxon>Bacteroidia</taxon>
        <taxon>Bacteroidales</taxon>
        <taxon>Bacteroidaceae</taxon>
        <taxon>Phocaeicola</taxon>
    </lineage>
</organism>
<dbReference type="GeneID" id="93446825"/>
<dbReference type="EMBL" id="CP046176">
    <property type="protein sequence ID" value="QJR76536.1"/>
    <property type="molecule type" value="Genomic_DNA"/>
</dbReference>
<evidence type="ECO:0000313" key="1">
    <source>
        <dbReference type="EMBL" id="QJR76536.1"/>
    </source>
</evidence>
<protein>
    <submittedName>
        <fullName evidence="1">Uncharacterized protein</fullName>
    </submittedName>
</protein>
<reference evidence="1 2" key="1">
    <citation type="submission" date="2019-11" db="EMBL/GenBank/DDBJ databases">
        <title>Complete genome sequence of Bacteroides dorei DSM 17855.</title>
        <authorList>
            <person name="Russell J.T."/>
        </authorList>
    </citation>
    <scope>NUCLEOTIDE SEQUENCE [LARGE SCALE GENOMIC DNA]</scope>
    <source>
        <strain evidence="1 2">DSM 17855</strain>
    </source>
</reference>
<dbReference type="RefSeq" id="WP_007838483.1">
    <property type="nucleotide sequence ID" value="NZ_CP046176.1"/>
</dbReference>
<dbReference type="Proteomes" id="UP000500949">
    <property type="component" value="Chromosome"/>
</dbReference>
<proteinExistence type="predicted"/>
<sequence length="90" mass="10153">MTSLPHEGIGQMPCQLQSRIFEKAFSTAEIARYNPVEQRSYEESLKVYRDLVNVVRTAERKGLAKSIAEGIEKGKLEDAENFLRLGALPK</sequence>
<name>A0A858XM10_9BACT</name>
<accession>A0A858XM10</accession>
<dbReference type="AlphaFoldDB" id="A0A858XM10"/>
<gene>
    <name evidence="1" type="ORF">GKD17_09060</name>
</gene>
<evidence type="ECO:0000313" key="2">
    <source>
        <dbReference type="Proteomes" id="UP000500949"/>
    </source>
</evidence>